<name>A0ABN0WUM2_9ALTE</name>
<reference evidence="2 3" key="1">
    <citation type="journal article" date="2019" name="Int. J. Syst. Evol. Microbiol.">
        <title>The Global Catalogue of Microorganisms (GCM) 10K type strain sequencing project: providing services to taxonomists for standard genome sequencing and annotation.</title>
        <authorList>
            <consortium name="The Broad Institute Genomics Platform"/>
            <consortium name="The Broad Institute Genome Sequencing Center for Infectious Disease"/>
            <person name="Wu L."/>
            <person name="Ma J."/>
        </authorList>
    </citation>
    <scope>NUCLEOTIDE SEQUENCE [LARGE SCALE GENOMIC DNA]</scope>
    <source>
        <strain evidence="2 3">JCM 13378</strain>
    </source>
</reference>
<keyword evidence="3" id="KW-1185">Reference proteome</keyword>
<proteinExistence type="predicted"/>
<keyword evidence="1" id="KW-0175">Coiled coil</keyword>
<sequence>MIFKSLFRPKYQHPDPKVRQAAIADLDPAQPEHKTQLHEMAFNDENLNVRLAALDRLDSFALWWKLAQTEKQERIHKRAQQRVEATLLEGQGESLSDKQRQTFVQECTNHGLLEKLLLQKWQHDEPALSQAILAKLNKASLRQRVMFESHNADLPLRLAELEQDEDCLQRMLRKHKDSRVVALARQKLEKLSQDKIDKQQLEKNLRLILAKLLALKDNQDYPLLCQQLDELKAQFSAYQQQLSELPQAINEEISQKYQDLCQKAERRAESVKQAWQQAEAEREAAELEQQLIAKTRSLLETLSSQDTALQMTDPQRLDFIQRIGQCRAELSHISNSRDTESLQNRLNQAEMDLQKLPALQQAVQGAKALLSTLQDVAVPDNLAELNEAQKAWQEARSAYRALKRQFDALWPQSVQKDWQTLDKAWQNAIHTLNQEAKAQLNKVRGSLRKVQELVQTGKFHAAMSMYQRVQQWHQALPETEQDKVQRLFEQVREHIENLKEWQAYIAQPRKPALLEEIQALADKPLDAKAQADKVKQLRSQWNTLGKLDTEEDLQLNQTFDLACELAFAPVREQYALEQQRREANLLAKQGLLEQLRQLQVQTMDMDQLAKSLQSLQQQWRDVGDVDYRQLQNLNQHYRELCAPVKAKLQSWYQDNEAQKQRLIDKVQELLALDDINEATHQAKQVQESWKQVGRVRAKQERLLWDAFRRANDALFAKRNQEFDNRRQANQTLLSEVQDLLKQTELALVSLQNHAELLTLQEQTSEKLQALLAQLDDKAAQQVQRDWQKVQDKFAARADTLRQQQQLAKYELLFDVLGGWSQNPPPEQIERLPGSWRQAFLQPGSEQSRLQLLIKMELLRGQASATEDTELRREVQLQMMTDKLEQGETPDMDQLLCQWINQGPLSVEEQEQLPRLTRLFAPPGGI</sequence>
<comment type="caution">
    <text evidence="2">The sequence shown here is derived from an EMBL/GenBank/DDBJ whole genome shotgun (WGS) entry which is preliminary data.</text>
</comment>
<dbReference type="EMBL" id="BAAAEI010000006">
    <property type="protein sequence ID" value="GAA0347028.1"/>
    <property type="molecule type" value="Genomic_DNA"/>
</dbReference>
<feature type="coiled-coil region" evidence="1">
    <location>
        <begin position="158"/>
        <end position="218"/>
    </location>
</feature>
<feature type="coiled-coil region" evidence="1">
    <location>
        <begin position="254"/>
        <end position="297"/>
    </location>
</feature>
<evidence type="ECO:0000313" key="2">
    <source>
        <dbReference type="EMBL" id="GAA0347028.1"/>
    </source>
</evidence>
<evidence type="ECO:0008006" key="4">
    <source>
        <dbReference type="Google" id="ProtNLM"/>
    </source>
</evidence>
<evidence type="ECO:0000313" key="3">
    <source>
        <dbReference type="Proteomes" id="UP001501757"/>
    </source>
</evidence>
<gene>
    <name evidence="2" type="ORF">GCM10009092_09330</name>
</gene>
<evidence type="ECO:0000256" key="1">
    <source>
        <dbReference type="SAM" id="Coils"/>
    </source>
</evidence>
<dbReference type="SUPFAM" id="SSF48334">
    <property type="entry name" value="DNA repair protein MutS, domain III"/>
    <property type="match status" value="1"/>
</dbReference>
<feature type="coiled-coil region" evidence="1">
    <location>
        <begin position="733"/>
        <end position="784"/>
    </location>
</feature>
<organism evidence="2 3">
    <name type="scientific">Bowmanella denitrificans</name>
    <dbReference type="NCBI Taxonomy" id="366582"/>
    <lineage>
        <taxon>Bacteria</taxon>
        <taxon>Pseudomonadati</taxon>
        <taxon>Pseudomonadota</taxon>
        <taxon>Gammaproteobacteria</taxon>
        <taxon>Alteromonadales</taxon>
        <taxon>Alteromonadaceae</taxon>
        <taxon>Bowmanella</taxon>
    </lineage>
</organism>
<accession>A0ABN0WUM2</accession>
<dbReference type="InterPro" id="IPR036187">
    <property type="entry name" value="DNA_mismatch_repair_MutS_sf"/>
</dbReference>
<dbReference type="Proteomes" id="UP001501757">
    <property type="component" value="Unassembled WGS sequence"/>
</dbReference>
<protein>
    <recommendedName>
        <fullName evidence="4">DUF349 domain-containing protein</fullName>
    </recommendedName>
</protein>
<dbReference type="InterPro" id="IPR007139">
    <property type="entry name" value="DUF349"/>
</dbReference>
<dbReference type="RefSeq" id="WP_343842352.1">
    <property type="nucleotide sequence ID" value="NZ_BAAAEI010000006.1"/>
</dbReference>
<dbReference type="Pfam" id="PF03993">
    <property type="entry name" value="DUF349"/>
    <property type="match status" value="2"/>
</dbReference>